<evidence type="ECO:0000256" key="3">
    <source>
        <dbReference type="RuleBase" id="RU000363"/>
    </source>
</evidence>
<comment type="caution">
    <text evidence="4">The sequence shown here is derived from an EMBL/GenBank/DDBJ whole genome shotgun (WGS) entry which is preliminary data.</text>
</comment>
<organism evidence="4 5">
    <name type="scientific">Coccomyxa viridis</name>
    <dbReference type="NCBI Taxonomy" id="1274662"/>
    <lineage>
        <taxon>Eukaryota</taxon>
        <taxon>Viridiplantae</taxon>
        <taxon>Chlorophyta</taxon>
        <taxon>core chlorophytes</taxon>
        <taxon>Trebouxiophyceae</taxon>
        <taxon>Trebouxiophyceae incertae sedis</taxon>
        <taxon>Coccomyxaceae</taxon>
        <taxon>Coccomyxa</taxon>
    </lineage>
</organism>
<dbReference type="Gene3D" id="3.40.50.720">
    <property type="entry name" value="NAD(P)-binding Rossmann-like Domain"/>
    <property type="match status" value="1"/>
</dbReference>
<dbReference type="PRINTS" id="PR00080">
    <property type="entry name" value="SDRFAMILY"/>
</dbReference>
<dbReference type="AlphaFoldDB" id="A0AAV1IJV1"/>
<keyword evidence="2" id="KW-0560">Oxidoreductase</keyword>
<dbReference type="EMBL" id="CAUYUE010000014">
    <property type="protein sequence ID" value="CAK0786477.1"/>
    <property type="molecule type" value="Genomic_DNA"/>
</dbReference>
<sequence length="282" mass="29935">MVNTGETTYLVTGASRGIGLEMVKQLLARGDVVVAAARKSAKATNLQAMKTDKLHVIELDVENPTTIQAAAAALKRDVPCVDVLINNLGVLGSLERSSEADLEDVAWVLKVNVLGTLAVTQAMLPLLRKGGKKVIVNTSSTLGSIGNKELLLADDEARRGNAFAWGAVAYNMSKAAMNMQTMSLAADLKDEGITVISHCPGWVITDMGNSGAEPFDGKAGPELTVEDSVRYQLKNIDGADLSKTGLFLPTPGSACRGKGAQHCGWHATDIARLGTFWWQPTF</sequence>
<proteinExistence type="inferred from homology"/>
<accession>A0AAV1IJV1</accession>
<evidence type="ECO:0000256" key="1">
    <source>
        <dbReference type="ARBA" id="ARBA00022857"/>
    </source>
</evidence>
<comment type="similarity">
    <text evidence="3">Belongs to the short-chain dehydrogenases/reductases (SDR) family.</text>
</comment>
<gene>
    <name evidence="4" type="ORF">CVIRNUC_009690</name>
</gene>
<dbReference type="Pfam" id="PF00106">
    <property type="entry name" value="adh_short"/>
    <property type="match status" value="2"/>
</dbReference>
<dbReference type="SUPFAM" id="SSF51735">
    <property type="entry name" value="NAD(P)-binding Rossmann-fold domains"/>
    <property type="match status" value="1"/>
</dbReference>
<dbReference type="CDD" id="cd05325">
    <property type="entry name" value="carb_red_sniffer_like_SDR_c"/>
    <property type="match status" value="1"/>
</dbReference>
<dbReference type="PANTHER" id="PTHR43544:SF7">
    <property type="entry name" value="NADB-LER2"/>
    <property type="match status" value="1"/>
</dbReference>
<keyword evidence="1" id="KW-0521">NADP</keyword>
<dbReference type="GO" id="GO:0016491">
    <property type="term" value="F:oxidoreductase activity"/>
    <property type="evidence" value="ECO:0007669"/>
    <property type="project" value="UniProtKB-KW"/>
</dbReference>
<dbReference type="GO" id="GO:0005737">
    <property type="term" value="C:cytoplasm"/>
    <property type="evidence" value="ECO:0007669"/>
    <property type="project" value="TreeGrafter"/>
</dbReference>
<dbReference type="Proteomes" id="UP001314263">
    <property type="component" value="Unassembled WGS sequence"/>
</dbReference>
<dbReference type="PANTHER" id="PTHR43544">
    <property type="entry name" value="SHORT-CHAIN DEHYDROGENASE/REDUCTASE"/>
    <property type="match status" value="1"/>
</dbReference>
<protein>
    <submittedName>
        <fullName evidence="4">Uncharacterized protein</fullName>
    </submittedName>
</protein>
<name>A0AAV1IJV1_9CHLO</name>
<evidence type="ECO:0000256" key="2">
    <source>
        <dbReference type="ARBA" id="ARBA00023002"/>
    </source>
</evidence>
<dbReference type="InterPro" id="IPR051468">
    <property type="entry name" value="Fungal_SecMetab_SDRs"/>
</dbReference>
<evidence type="ECO:0000313" key="4">
    <source>
        <dbReference type="EMBL" id="CAK0786477.1"/>
    </source>
</evidence>
<dbReference type="PRINTS" id="PR00081">
    <property type="entry name" value="GDHRDH"/>
</dbReference>
<dbReference type="InterPro" id="IPR002347">
    <property type="entry name" value="SDR_fam"/>
</dbReference>
<dbReference type="InterPro" id="IPR036291">
    <property type="entry name" value="NAD(P)-bd_dom_sf"/>
</dbReference>
<keyword evidence="5" id="KW-1185">Reference proteome</keyword>
<evidence type="ECO:0000313" key="5">
    <source>
        <dbReference type="Proteomes" id="UP001314263"/>
    </source>
</evidence>
<reference evidence="4 5" key="1">
    <citation type="submission" date="2023-10" db="EMBL/GenBank/DDBJ databases">
        <authorList>
            <person name="Maclean D."/>
            <person name="Macfadyen A."/>
        </authorList>
    </citation>
    <scope>NUCLEOTIDE SEQUENCE [LARGE SCALE GENOMIC DNA]</scope>
</reference>